<evidence type="ECO:0000259" key="2">
    <source>
        <dbReference type="Pfam" id="PF00561"/>
    </source>
</evidence>
<sequence length="270" mass="30776">MFHVKSNDGTKLAVYDPNPQGKWTIVLIHGWPLSHKMYEYQEELLLNCGFRVVTMDLRGYGNSDAPRCGYYYDQMARDIYNIVKALRLKSFILCGFSMGGAIALRYMNCFQGYGVHKLILIAAAAPSWTQREGFPYGLPREKADELICQAATDRPQLCHNFAHEMLFASPHSEPLKNWFEDIALSASGIATIQSAYALRDEDGREDLKAVHVPTAIFAGAKDQVVLKELTECQHREIANSRLYILKNSAHGVFYDELDRFNEYFLEFINE</sequence>
<dbReference type="RefSeq" id="WP_027294575.1">
    <property type="nucleotide sequence ID" value="NZ_QGQD01000105.1"/>
</dbReference>
<dbReference type="InterPro" id="IPR000073">
    <property type="entry name" value="AB_hydrolase_1"/>
</dbReference>
<dbReference type="PANTHER" id="PTHR43798:SF31">
    <property type="entry name" value="AB HYDROLASE SUPERFAMILY PROTEIN YCLE"/>
    <property type="match status" value="1"/>
</dbReference>
<dbReference type="EC" id="3.1.1.2" evidence="3"/>
<dbReference type="Gene3D" id="3.40.50.1820">
    <property type="entry name" value="alpha/beta hydrolase"/>
    <property type="match status" value="1"/>
</dbReference>
<dbReference type="InterPro" id="IPR050266">
    <property type="entry name" value="AB_hydrolase_sf"/>
</dbReference>
<dbReference type="PRINTS" id="PR00412">
    <property type="entry name" value="EPOXHYDRLASE"/>
</dbReference>
<dbReference type="AlphaFoldDB" id="A0A4U8Q1A2"/>
<dbReference type="GO" id="GO:0004064">
    <property type="term" value="F:arylesterase activity"/>
    <property type="evidence" value="ECO:0007669"/>
    <property type="project" value="UniProtKB-EC"/>
</dbReference>
<proteinExistence type="predicted"/>
<evidence type="ECO:0000313" key="3">
    <source>
        <dbReference type="EMBL" id="TLC98048.1"/>
    </source>
</evidence>
<keyword evidence="1 3" id="KW-0378">Hydrolase</keyword>
<dbReference type="PANTHER" id="PTHR43798">
    <property type="entry name" value="MONOACYLGLYCEROL LIPASE"/>
    <property type="match status" value="1"/>
</dbReference>
<feature type="domain" description="AB hydrolase-1" evidence="2">
    <location>
        <begin position="24"/>
        <end position="256"/>
    </location>
</feature>
<evidence type="ECO:0000313" key="4">
    <source>
        <dbReference type="Proteomes" id="UP000306509"/>
    </source>
</evidence>
<evidence type="ECO:0000256" key="1">
    <source>
        <dbReference type="ARBA" id="ARBA00022801"/>
    </source>
</evidence>
<protein>
    <submittedName>
        <fullName evidence="3">Arylesterase</fullName>
        <ecNumber evidence="3">3.1.1.2</ecNumber>
    </submittedName>
</protein>
<reference evidence="3 4" key="1">
    <citation type="journal article" date="2019" name="Anaerobe">
        <title>Detection of Robinsoniella peoriensis in multiple bone samples of a trauma patient.</title>
        <authorList>
            <person name="Schrottner P."/>
            <person name="Hartwich K."/>
            <person name="Bunk B."/>
            <person name="Schober I."/>
            <person name="Helbig S."/>
            <person name="Rudolph W.W."/>
            <person name="Gunzer F."/>
        </authorList>
    </citation>
    <scope>NUCLEOTIDE SEQUENCE [LARGE SCALE GENOMIC DNA]</scope>
    <source>
        <strain evidence="3 4">DSM 106044</strain>
    </source>
</reference>
<dbReference type="STRING" id="180332.GCA_000797495_00785"/>
<accession>A0A4U8Q1A2</accession>
<dbReference type="Pfam" id="PF00561">
    <property type="entry name" value="Abhydrolase_1"/>
    <property type="match status" value="1"/>
</dbReference>
<dbReference type="Proteomes" id="UP000306509">
    <property type="component" value="Unassembled WGS sequence"/>
</dbReference>
<dbReference type="InterPro" id="IPR000639">
    <property type="entry name" value="Epox_hydrolase-like"/>
</dbReference>
<dbReference type="EMBL" id="QGQD01000105">
    <property type="protein sequence ID" value="TLC98048.1"/>
    <property type="molecule type" value="Genomic_DNA"/>
</dbReference>
<name>A0A4U8Q1A2_9FIRM</name>
<comment type="caution">
    <text evidence="3">The sequence shown here is derived from an EMBL/GenBank/DDBJ whole genome shotgun (WGS) entry which is preliminary data.</text>
</comment>
<dbReference type="PRINTS" id="PR00111">
    <property type="entry name" value="ABHYDROLASE"/>
</dbReference>
<dbReference type="InterPro" id="IPR029058">
    <property type="entry name" value="AB_hydrolase_fold"/>
</dbReference>
<gene>
    <name evidence="3" type="ORF">DSM106044_05109</name>
</gene>
<organism evidence="3 4">
    <name type="scientific">Robinsoniella peoriensis</name>
    <dbReference type="NCBI Taxonomy" id="180332"/>
    <lineage>
        <taxon>Bacteria</taxon>
        <taxon>Bacillati</taxon>
        <taxon>Bacillota</taxon>
        <taxon>Clostridia</taxon>
        <taxon>Lachnospirales</taxon>
        <taxon>Lachnospiraceae</taxon>
        <taxon>Robinsoniella</taxon>
    </lineage>
</organism>
<keyword evidence="4" id="KW-1185">Reference proteome</keyword>
<dbReference type="GO" id="GO:0016020">
    <property type="term" value="C:membrane"/>
    <property type="evidence" value="ECO:0007669"/>
    <property type="project" value="TreeGrafter"/>
</dbReference>
<dbReference type="SUPFAM" id="SSF53474">
    <property type="entry name" value="alpha/beta-Hydrolases"/>
    <property type="match status" value="1"/>
</dbReference>